<name>A0A5J4X4T3_9EUKA</name>
<evidence type="ECO:0000256" key="1">
    <source>
        <dbReference type="SAM" id="Phobius"/>
    </source>
</evidence>
<dbReference type="AlphaFoldDB" id="A0A5J4X4T3"/>
<accession>A0A5J4X4T3</accession>
<gene>
    <name evidence="2" type="ORF">EZS28_002224</name>
</gene>
<dbReference type="Proteomes" id="UP000324800">
    <property type="component" value="Unassembled WGS sequence"/>
</dbReference>
<keyword evidence="1" id="KW-0472">Membrane</keyword>
<protein>
    <submittedName>
        <fullName evidence="2">Uncharacterized protein</fullName>
    </submittedName>
</protein>
<feature type="transmembrane region" description="Helical" evidence="1">
    <location>
        <begin position="58"/>
        <end position="77"/>
    </location>
</feature>
<feature type="transmembrane region" description="Helical" evidence="1">
    <location>
        <begin position="32"/>
        <end position="52"/>
    </location>
</feature>
<proteinExistence type="predicted"/>
<keyword evidence="1" id="KW-1133">Transmembrane helix</keyword>
<evidence type="ECO:0000313" key="2">
    <source>
        <dbReference type="EMBL" id="KAA6402244.1"/>
    </source>
</evidence>
<organism evidence="2 3">
    <name type="scientific">Streblomastix strix</name>
    <dbReference type="NCBI Taxonomy" id="222440"/>
    <lineage>
        <taxon>Eukaryota</taxon>
        <taxon>Metamonada</taxon>
        <taxon>Preaxostyla</taxon>
        <taxon>Oxymonadida</taxon>
        <taxon>Streblomastigidae</taxon>
        <taxon>Streblomastix</taxon>
    </lineage>
</organism>
<dbReference type="EMBL" id="SNRW01000263">
    <property type="protein sequence ID" value="KAA6402244.1"/>
    <property type="molecule type" value="Genomic_DNA"/>
</dbReference>
<reference evidence="2 3" key="1">
    <citation type="submission" date="2019-03" db="EMBL/GenBank/DDBJ databases">
        <title>Single cell metagenomics reveals metabolic interactions within the superorganism composed of flagellate Streblomastix strix and complex community of Bacteroidetes bacteria on its surface.</title>
        <authorList>
            <person name="Treitli S.C."/>
            <person name="Kolisko M."/>
            <person name="Husnik F."/>
            <person name="Keeling P."/>
            <person name="Hampl V."/>
        </authorList>
    </citation>
    <scope>NUCLEOTIDE SEQUENCE [LARGE SCALE GENOMIC DNA]</scope>
    <source>
        <strain evidence="2">ST1C</strain>
    </source>
</reference>
<keyword evidence="1" id="KW-0812">Transmembrane</keyword>
<evidence type="ECO:0000313" key="3">
    <source>
        <dbReference type="Proteomes" id="UP000324800"/>
    </source>
</evidence>
<sequence>MITTALMENVEKMMKQRIKIEMLVSVSMKMKYAMVEGSAVIVTVAGIIQTIIQTMMKIIAVFVLLSVNVMNAQFRFIL</sequence>
<comment type="caution">
    <text evidence="2">The sequence shown here is derived from an EMBL/GenBank/DDBJ whole genome shotgun (WGS) entry which is preliminary data.</text>
</comment>